<evidence type="ECO:0000256" key="1">
    <source>
        <dbReference type="SAM" id="MobiDB-lite"/>
    </source>
</evidence>
<evidence type="ECO:0008006" key="4">
    <source>
        <dbReference type="Google" id="ProtNLM"/>
    </source>
</evidence>
<dbReference type="SUPFAM" id="SSF54001">
    <property type="entry name" value="Cysteine proteinases"/>
    <property type="match status" value="1"/>
</dbReference>
<proteinExistence type="predicted"/>
<dbReference type="Gene3D" id="1.20.1300.20">
    <property type="entry name" value="Peptidase C65 Otubain, subdomain 2"/>
    <property type="match status" value="1"/>
</dbReference>
<dbReference type="Proteomes" id="UP000324897">
    <property type="component" value="Unassembled WGS sequence"/>
</dbReference>
<dbReference type="Gramene" id="TVU13311">
    <property type="protein sequence ID" value="TVU13311"/>
    <property type="gene ID" value="EJB05_40359"/>
</dbReference>
<feature type="region of interest" description="Disordered" evidence="1">
    <location>
        <begin position="380"/>
        <end position="417"/>
    </location>
</feature>
<dbReference type="OrthoDB" id="650133at2759"/>
<dbReference type="GO" id="GO:0005634">
    <property type="term" value="C:nucleus"/>
    <property type="evidence" value="ECO:0007669"/>
    <property type="project" value="TreeGrafter"/>
</dbReference>
<feature type="region of interest" description="Disordered" evidence="1">
    <location>
        <begin position="1"/>
        <end position="118"/>
    </location>
</feature>
<feature type="compositionally biased region" description="Basic and acidic residues" evidence="1">
    <location>
        <begin position="400"/>
        <end position="413"/>
    </location>
</feature>
<dbReference type="GO" id="GO:0043130">
    <property type="term" value="F:ubiquitin binding"/>
    <property type="evidence" value="ECO:0007669"/>
    <property type="project" value="TreeGrafter"/>
</dbReference>
<evidence type="ECO:0000313" key="3">
    <source>
        <dbReference type="Proteomes" id="UP000324897"/>
    </source>
</evidence>
<gene>
    <name evidence="2" type="ORF">EJB05_40359</name>
</gene>
<dbReference type="GO" id="GO:0004843">
    <property type="term" value="F:cysteine-type deubiquitinase activity"/>
    <property type="evidence" value="ECO:0007669"/>
    <property type="project" value="TreeGrafter"/>
</dbReference>
<dbReference type="GO" id="GO:0071108">
    <property type="term" value="P:protein K48-linked deubiquitination"/>
    <property type="evidence" value="ECO:0007669"/>
    <property type="project" value="TreeGrafter"/>
</dbReference>
<keyword evidence="3" id="KW-1185">Reference proteome</keyword>
<feature type="compositionally biased region" description="Low complexity" evidence="1">
    <location>
        <begin position="69"/>
        <end position="81"/>
    </location>
</feature>
<organism evidence="2 3">
    <name type="scientific">Eragrostis curvula</name>
    <name type="common">weeping love grass</name>
    <dbReference type="NCBI Taxonomy" id="38414"/>
    <lineage>
        <taxon>Eukaryota</taxon>
        <taxon>Viridiplantae</taxon>
        <taxon>Streptophyta</taxon>
        <taxon>Embryophyta</taxon>
        <taxon>Tracheophyta</taxon>
        <taxon>Spermatophyta</taxon>
        <taxon>Magnoliopsida</taxon>
        <taxon>Liliopsida</taxon>
        <taxon>Poales</taxon>
        <taxon>Poaceae</taxon>
        <taxon>PACMAD clade</taxon>
        <taxon>Chloridoideae</taxon>
        <taxon>Eragrostideae</taxon>
        <taxon>Eragrostidinae</taxon>
        <taxon>Eragrostis</taxon>
    </lineage>
</organism>
<comment type="caution">
    <text evidence="2">The sequence shown here is derived from an EMBL/GenBank/DDBJ whole genome shotgun (WGS) entry which is preliminary data.</text>
</comment>
<name>A0A5J9TRH4_9POAL</name>
<reference evidence="2 3" key="1">
    <citation type="journal article" date="2019" name="Sci. Rep.">
        <title>A high-quality genome of Eragrostis curvula grass provides insights into Poaceae evolution and supports new strategies to enhance forage quality.</title>
        <authorList>
            <person name="Carballo J."/>
            <person name="Santos B.A.C.M."/>
            <person name="Zappacosta D."/>
            <person name="Garbus I."/>
            <person name="Selva J.P."/>
            <person name="Gallo C.A."/>
            <person name="Diaz A."/>
            <person name="Albertini E."/>
            <person name="Caccamo M."/>
            <person name="Echenique V."/>
        </authorList>
    </citation>
    <scope>NUCLEOTIDE SEQUENCE [LARGE SCALE GENOMIC DNA]</scope>
    <source>
        <strain evidence="3">cv. Victoria</strain>
        <tissue evidence="2">Leaf</tissue>
    </source>
</reference>
<evidence type="ECO:0000313" key="2">
    <source>
        <dbReference type="EMBL" id="TVU13311.1"/>
    </source>
</evidence>
<protein>
    <recommendedName>
        <fullName evidence="4">Ubiquitinyl hydrolase 1</fullName>
    </recommendedName>
</protein>
<dbReference type="Pfam" id="PF10275">
    <property type="entry name" value="Peptidase_C65"/>
    <property type="match status" value="1"/>
</dbReference>
<dbReference type="InterPro" id="IPR019400">
    <property type="entry name" value="Peptidase_C65_otubain"/>
</dbReference>
<dbReference type="PANTHER" id="PTHR12931">
    <property type="entry name" value="UBIQUITIN THIOLESTERASE PROTEIN OTUB"/>
    <property type="match status" value="1"/>
</dbReference>
<dbReference type="InterPro" id="IPR038765">
    <property type="entry name" value="Papain-like_cys_pep_sf"/>
</dbReference>
<dbReference type="CDD" id="cd22749">
    <property type="entry name" value="Otubain_C65"/>
    <property type="match status" value="1"/>
</dbReference>
<feature type="compositionally biased region" description="Acidic residues" evidence="1">
    <location>
        <begin position="84"/>
        <end position="111"/>
    </location>
</feature>
<sequence>MATRPGTPEKEEDKGKNIKFVRFVPPRARSSGDGDDSEDTPPTLPPLPRLPLAQPSSPPGPVTVVRGKQLSLLRAQLASSAYGDSDEVDEEDHEDSDEEDHEDSDEEEDYQELERSSEKDFSCLVMSCQRNTPQYIPRYGSNPLTKHEYFSLQTNWRHLLAGKRTYLRPPKGYPVHNDVFPCPLPQLEAMTRQEPIEILIRESSKNSIIQKKIKEHIGQMHDAQSEFTRLMEYVAASRDYFVCIQWDKAYFSNPEAYFSSVSSEFKHLVHLAANGISADDLYKTNLRETMPSRILSLLRLLTEVEIRAREAQYRPFFTEKKTAIEFCMTEVRPMDVEADDIQIRALSNALGIPLRVEVAGAGSRFGIVQVQCQDFFPRSESVGGSTSGPVHSSKSYSSPSKKDEPLEQQRDNDSVEQASASTCASLLSSDGIPLVTLLCTPGQYDILYRKQI</sequence>
<dbReference type="InterPro" id="IPR042467">
    <property type="entry name" value="Peptidase_C65_otubain_sub2"/>
</dbReference>
<dbReference type="AlphaFoldDB" id="A0A5J9TRH4"/>
<dbReference type="PANTHER" id="PTHR12931:SF18">
    <property type="entry name" value="UBIQUITIN THIOESTERASE OTUBAIN-LIKE"/>
    <property type="match status" value="1"/>
</dbReference>
<dbReference type="EMBL" id="RWGY01000034">
    <property type="protein sequence ID" value="TVU13311.1"/>
    <property type="molecule type" value="Genomic_DNA"/>
</dbReference>
<feature type="compositionally biased region" description="Basic and acidic residues" evidence="1">
    <location>
        <begin position="7"/>
        <end position="16"/>
    </location>
</feature>
<accession>A0A5J9TRH4</accession>